<dbReference type="PANTHER" id="PTHR43400:SF7">
    <property type="entry name" value="FAD-DEPENDENT OXIDOREDUCTASE 2 FAD BINDING DOMAIN-CONTAINING PROTEIN"/>
    <property type="match status" value="1"/>
</dbReference>
<dbReference type="Gene3D" id="3.90.700.10">
    <property type="entry name" value="Succinate dehydrogenase/fumarate reductase flavoprotein, catalytic domain"/>
    <property type="match status" value="1"/>
</dbReference>
<protein>
    <submittedName>
        <fullName evidence="6">FAD-binding protein</fullName>
    </submittedName>
</protein>
<proteinExistence type="predicted"/>
<evidence type="ECO:0000313" key="7">
    <source>
        <dbReference type="Proteomes" id="UP000309454"/>
    </source>
</evidence>
<dbReference type="SUPFAM" id="SSF51905">
    <property type="entry name" value="FAD/NAD(P)-binding domain"/>
    <property type="match status" value="1"/>
</dbReference>
<dbReference type="SUPFAM" id="SSF56425">
    <property type="entry name" value="Succinate dehydrogenase/fumarate reductase flavoprotein, catalytic domain"/>
    <property type="match status" value="1"/>
</dbReference>
<keyword evidence="3" id="KW-0274">FAD</keyword>
<dbReference type="InterPro" id="IPR050315">
    <property type="entry name" value="FAD-oxidoreductase_2"/>
</dbReference>
<dbReference type="PROSITE" id="PS51318">
    <property type="entry name" value="TAT"/>
    <property type="match status" value="1"/>
</dbReference>
<evidence type="ECO:0000256" key="3">
    <source>
        <dbReference type="ARBA" id="ARBA00022827"/>
    </source>
</evidence>
<evidence type="ECO:0000259" key="5">
    <source>
        <dbReference type="Pfam" id="PF00890"/>
    </source>
</evidence>
<dbReference type="OrthoDB" id="3196945at2"/>
<dbReference type="InterPro" id="IPR027477">
    <property type="entry name" value="Succ_DH/fumarate_Rdtase_cat_sf"/>
</dbReference>
<keyword evidence="4" id="KW-0560">Oxidoreductase</keyword>
<reference evidence="6 7" key="1">
    <citation type="submission" date="2019-04" db="EMBL/GenBank/DDBJ databases">
        <title>Microbes associate with the intestines of laboratory mice.</title>
        <authorList>
            <person name="Navarre W."/>
            <person name="Wong E."/>
            <person name="Huang K.C."/>
            <person name="Tropini C."/>
            <person name="Ng K."/>
            <person name="Yu B."/>
        </authorList>
    </citation>
    <scope>NUCLEOTIDE SEQUENCE [LARGE SCALE GENOMIC DNA]</scope>
    <source>
        <strain evidence="6 7">NM48_B13</strain>
    </source>
</reference>
<dbReference type="GO" id="GO:0033765">
    <property type="term" value="F:steroid dehydrogenase activity, acting on the CH-CH group of donors"/>
    <property type="evidence" value="ECO:0007669"/>
    <property type="project" value="UniProtKB-ARBA"/>
</dbReference>
<evidence type="ECO:0000256" key="2">
    <source>
        <dbReference type="ARBA" id="ARBA00022630"/>
    </source>
</evidence>
<dbReference type="InterPro" id="IPR006311">
    <property type="entry name" value="TAT_signal"/>
</dbReference>
<dbReference type="Pfam" id="PF00890">
    <property type="entry name" value="FAD_binding_2"/>
    <property type="match status" value="1"/>
</dbReference>
<dbReference type="EMBL" id="SSTM01000005">
    <property type="protein sequence ID" value="TJW10010.1"/>
    <property type="molecule type" value="Genomic_DNA"/>
</dbReference>
<dbReference type="PROSITE" id="PS51257">
    <property type="entry name" value="PROKAR_LIPOPROTEIN"/>
    <property type="match status" value="1"/>
</dbReference>
<evidence type="ECO:0000313" key="6">
    <source>
        <dbReference type="EMBL" id="TJW10010.1"/>
    </source>
</evidence>
<organism evidence="6 7">
    <name type="scientific">Parvibacter caecicola</name>
    <dbReference type="NCBI Taxonomy" id="747645"/>
    <lineage>
        <taxon>Bacteria</taxon>
        <taxon>Bacillati</taxon>
        <taxon>Actinomycetota</taxon>
        <taxon>Coriobacteriia</taxon>
        <taxon>Coriobacteriales</taxon>
        <taxon>Coriobacteriaceae</taxon>
        <taxon>Parvibacter</taxon>
    </lineage>
</organism>
<name>A0A4T9T6S4_9ACTN</name>
<dbReference type="InterPro" id="IPR019546">
    <property type="entry name" value="TAT_signal_bac_arc"/>
</dbReference>
<keyword evidence="2" id="KW-0285">Flavoprotein</keyword>
<dbReference type="InterPro" id="IPR036188">
    <property type="entry name" value="FAD/NAD-bd_sf"/>
</dbReference>
<gene>
    <name evidence="6" type="ORF">E5982_07660</name>
</gene>
<dbReference type="AlphaFoldDB" id="A0A4T9T6S4"/>
<accession>A0A4T9T6S4</accession>
<comment type="cofactor">
    <cofactor evidence="1">
        <name>FAD</name>
        <dbReference type="ChEBI" id="CHEBI:57692"/>
    </cofactor>
</comment>
<dbReference type="Proteomes" id="UP000309454">
    <property type="component" value="Unassembled WGS sequence"/>
</dbReference>
<comment type="caution">
    <text evidence="6">The sequence shown here is derived from an EMBL/GenBank/DDBJ whole genome shotgun (WGS) entry which is preliminary data.</text>
</comment>
<feature type="domain" description="FAD-dependent oxidoreductase 2 FAD-binding" evidence="5">
    <location>
        <begin position="74"/>
        <end position="533"/>
    </location>
</feature>
<dbReference type="PANTHER" id="PTHR43400">
    <property type="entry name" value="FUMARATE REDUCTASE"/>
    <property type="match status" value="1"/>
</dbReference>
<sequence length="568" mass="61518">MMSETKLSRRGFLQGSLMAGAGMLAAGALSGCAPKAQAVPHPEAAAEQAHSYWLGEEPVVAESDIVDTRTTEFLIIGAGNAGMVAAATASDLGLDFIVAEKEGCVGDTREYLGAINTKYSLEVADPVDEMKLLNELTRYASGRVDQRVIKTWLNEGKELVEWLTPLMEAQGKELVVTPMKADHPAGGTYYFAPTIEHAYYPTYEYPMRNDILEWHIQEAGHEVSYHYDLVKLDHDGNKVTGAVFNTPEGLVRVNATKGTLLATGGYAANPEMVQAIQPFVPACCTAASYSLRCDGYGLRAGLWAGGVKDVNGAPVIFDRGAVLPGVDCGYVTDSDGTQHFPATHYQVNIGSQPFLKVNRKGERFVNESLPYDTLCNAASIQPGGVWCQIFDGNAVEDILRFGTTGCAAYTTAFMQMGMPLDDFIGMDGGWGMMQKANSLDELAALLGFEGEEKQQLMATIEHYNQLVEQGEDTDFGKEPHRLSKIIEPPFYGCWFGGALLTTIDGLRINQDMQMVTADNQVIEGLYAAGDVSGCFFSDNYPEYIVACACGRTCTEGRHVARLLAGDLD</sequence>
<dbReference type="InterPro" id="IPR003953">
    <property type="entry name" value="FAD-dep_OxRdtase_2_FAD-bd"/>
</dbReference>
<evidence type="ECO:0000256" key="4">
    <source>
        <dbReference type="ARBA" id="ARBA00023002"/>
    </source>
</evidence>
<keyword evidence="7" id="KW-1185">Reference proteome</keyword>
<dbReference type="NCBIfam" id="TIGR01409">
    <property type="entry name" value="TAT_signal_seq"/>
    <property type="match status" value="1"/>
</dbReference>
<evidence type="ECO:0000256" key="1">
    <source>
        <dbReference type="ARBA" id="ARBA00001974"/>
    </source>
</evidence>
<dbReference type="Gene3D" id="3.50.50.60">
    <property type="entry name" value="FAD/NAD(P)-binding domain"/>
    <property type="match status" value="2"/>
</dbReference>